<feature type="region of interest" description="Disordered" evidence="2">
    <location>
        <begin position="323"/>
        <end position="363"/>
    </location>
</feature>
<dbReference type="InterPro" id="IPR000294">
    <property type="entry name" value="GLA_domain"/>
</dbReference>
<dbReference type="SMART" id="SM00069">
    <property type="entry name" value="GLA"/>
    <property type="match status" value="1"/>
</dbReference>
<keyword evidence="3" id="KW-0812">Transmembrane</keyword>
<keyword evidence="3" id="KW-0472">Membrane</keyword>
<proteinExistence type="predicted"/>
<dbReference type="PROSITE" id="PS00011">
    <property type="entry name" value="GLA_1"/>
    <property type="match status" value="1"/>
</dbReference>
<evidence type="ECO:0000259" key="4">
    <source>
        <dbReference type="PROSITE" id="PS50998"/>
    </source>
</evidence>
<keyword evidence="6" id="KW-1185">Reference proteome</keyword>
<dbReference type="InterPro" id="IPR017857">
    <property type="entry name" value="Coagulation_fac-like_Gla_dom"/>
</dbReference>
<dbReference type="Pfam" id="PF00594">
    <property type="entry name" value="Gla"/>
    <property type="match status" value="1"/>
</dbReference>
<feature type="compositionally biased region" description="Polar residues" evidence="2">
    <location>
        <begin position="325"/>
        <end position="335"/>
    </location>
</feature>
<keyword evidence="1" id="KW-1015">Disulfide bond</keyword>
<feature type="transmembrane region" description="Helical" evidence="3">
    <location>
        <begin position="265"/>
        <end position="286"/>
    </location>
</feature>
<sequence length="559" mass="61314">VGEGRSHSPVASVLLHRQDAEAAGFQHDSHRDNWYCSSAVTHAGLSKAPTSRHSARKTHTKPTNFRGVNADTRTSSAPLTDEAMSAVLAQCCGAAVREGRWNSCPRAPENPTALHIIGKKRLGRLHLLGPSAEPYKRCSRSQYKGKVEFEKKETCSVITPLTETSISGYSIITSSPASQVKAAGIMGDDAAHSVLRRLPRANFLLEEMKQGNIQRECREEICSYEEAREAFENDEKTRRFWEEYQRESSPRPGGLESIAGGVHSLYLILPLLLVLLLIAAVSITVWRCHSRKRSQQSPAIGRPQRDTTLSVVSMDHWGRDYNHDISPNSEISAHSSPAYPGTDLTPGRGNRGDPPPSYEEAVGHTDVQIEAEPPPQYEDIISNHGNTVVISQGNKSSRDMVLYLAVSGRDIRMLSMREPGVASPNFTPRGIQIIKEDPTNAPGFPSMTYGHVEMGSIFQIDVNWSEIGSSTEPPLLCACEQKPKMKRGMLVQVVVSDSNMLTVCFLDLKVPPSTSSSALQKAAWVSMIISSIRVDISSFLCSKTLMSVTVGDMNDLHLS</sequence>
<dbReference type="EMBL" id="SRMA01025397">
    <property type="protein sequence ID" value="TRY95203.1"/>
    <property type="molecule type" value="Genomic_DNA"/>
</dbReference>
<dbReference type="STRING" id="623744.A0A553QZ05"/>
<feature type="region of interest" description="Disordered" evidence="2">
    <location>
        <begin position="45"/>
        <end position="75"/>
    </location>
</feature>
<dbReference type="PRINTS" id="PR00001">
    <property type="entry name" value="GLABLOOD"/>
</dbReference>
<feature type="non-terminal residue" evidence="5">
    <location>
        <position position="1"/>
    </location>
</feature>
<feature type="domain" description="Gla" evidence="4">
    <location>
        <begin position="200"/>
        <end position="246"/>
    </location>
</feature>
<accession>A0A553QZ05</accession>
<organism evidence="5 6">
    <name type="scientific">Danionella cerebrum</name>
    <dbReference type="NCBI Taxonomy" id="2873325"/>
    <lineage>
        <taxon>Eukaryota</taxon>
        <taxon>Metazoa</taxon>
        <taxon>Chordata</taxon>
        <taxon>Craniata</taxon>
        <taxon>Vertebrata</taxon>
        <taxon>Euteleostomi</taxon>
        <taxon>Actinopterygii</taxon>
        <taxon>Neopterygii</taxon>
        <taxon>Teleostei</taxon>
        <taxon>Ostariophysi</taxon>
        <taxon>Cypriniformes</taxon>
        <taxon>Danionidae</taxon>
        <taxon>Danioninae</taxon>
        <taxon>Danionella</taxon>
    </lineage>
</organism>
<evidence type="ECO:0000256" key="2">
    <source>
        <dbReference type="SAM" id="MobiDB-lite"/>
    </source>
</evidence>
<evidence type="ECO:0000313" key="6">
    <source>
        <dbReference type="Proteomes" id="UP000316079"/>
    </source>
</evidence>
<keyword evidence="3" id="KW-1133">Transmembrane helix</keyword>
<evidence type="ECO:0000256" key="3">
    <source>
        <dbReference type="SAM" id="Phobius"/>
    </source>
</evidence>
<dbReference type="GO" id="GO:0005615">
    <property type="term" value="C:extracellular space"/>
    <property type="evidence" value="ECO:0007669"/>
    <property type="project" value="TreeGrafter"/>
</dbReference>
<dbReference type="SUPFAM" id="SSF57630">
    <property type="entry name" value="GLA-domain"/>
    <property type="match status" value="1"/>
</dbReference>
<dbReference type="FunFam" id="4.10.740.10:FF:000001">
    <property type="entry name" value="vitamin K-dependent protein S"/>
    <property type="match status" value="1"/>
</dbReference>
<evidence type="ECO:0000256" key="1">
    <source>
        <dbReference type="ARBA" id="ARBA00023157"/>
    </source>
</evidence>
<dbReference type="PANTHER" id="PTHR24278:SF37">
    <property type="entry name" value="TRANSMEMBRANE GAMMA-CARBOXYGLUTAMIC ACID PROTEIN 1"/>
    <property type="match status" value="1"/>
</dbReference>
<protein>
    <recommendedName>
        <fullName evidence="4">Gla domain-containing protein</fullName>
    </recommendedName>
</protein>
<comment type="caution">
    <text evidence="5">The sequence shown here is derived from an EMBL/GenBank/DDBJ whole genome shotgun (WGS) entry which is preliminary data.</text>
</comment>
<dbReference type="AlphaFoldDB" id="A0A553QZ05"/>
<dbReference type="PANTHER" id="PTHR24278">
    <property type="entry name" value="COAGULATION FACTOR"/>
    <property type="match status" value="1"/>
</dbReference>
<dbReference type="OrthoDB" id="9379732at2759"/>
<name>A0A553QZ05_9TELE</name>
<gene>
    <name evidence="5" type="ORF">DNTS_010015</name>
</gene>
<dbReference type="PROSITE" id="PS50998">
    <property type="entry name" value="GLA_2"/>
    <property type="match status" value="1"/>
</dbReference>
<dbReference type="InterPro" id="IPR035972">
    <property type="entry name" value="GLA-like_dom_SF"/>
</dbReference>
<dbReference type="Gene3D" id="4.10.740.10">
    <property type="entry name" value="Coagulation Factor IX"/>
    <property type="match status" value="1"/>
</dbReference>
<evidence type="ECO:0000313" key="5">
    <source>
        <dbReference type="EMBL" id="TRY95203.1"/>
    </source>
</evidence>
<dbReference type="Proteomes" id="UP000316079">
    <property type="component" value="Unassembled WGS sequence"/>
</dbReference>
<reference evidence="5 6" key="1">
    <citation type="journal article" date="2019" name="Sci. Data">
        <title>Hybrid genome assembly and annotation of Danionella translucida.</title>
        <authorList>
            <person name="Kadobianskyi M."/>
            <person name="Schulze L."/>
            <person name="Schuelke M."/>
            <person name="Judkewitz B."/>
        </authorList>
    </citation>
    <scope>NUCLEOTIDE SEQUENCE [LARGE SCALE GENOMIC DNA]</scope>
    <source>
        <strain evidence="5 6">Bolton</strain>
    </source>
</reference>
<dbReference type="GO" id="GO:0005509">
    <property type="term" value="F:calcium ion binding"/>
    <property type="evidence" value="ECO:0007669"/>
    <property type="project" value="InterPro"/>
</dbReference>
<dbReference type="InterPro" id="IPR050442">
    <property type="entry name" value="Peptidase_S1_coag_factors"/>
</dbReference>